<dbReference type="EMBL" id="VUJU01013952">
    <property type="protein sequence ID" value="KAF0703296.1"/>
    <property type="molecule type" value="Genomic_DNA"/>
</dbReference>
<protein>
    <submittedName>
        <fullName evidence="1">Uncharacterized protein</fullName>
    </submittedName>
</protein>
<evidence type="ECO:0000313" key="1">
    <source>
        <dbReference type="EMBL" id="KAF0703296.1"/>
    </source>
</evidence>
<dbReference type="Proteomes" id="UP000478052">
    <property type="component" value="Unassembled WGS sequence"/>
</dbReference>
<comment type="caution">
    <text evidence="1">The sequence shown here is derived from an EMBL/GenBank/DDBJ whole genome shotgun (WGS) entry which is preliminary data.</text>
</comment>
<keyword evidence="2" id="KW-1185">Reference proteome</keyword>
<gene>
    <name evidence="1" type="ORF">FWK35_00034846</name>
</gene>
<evidence type="ECO:0000313" key="2">
    <source>
        <dbReference type="Proteomes" id="UP000478052"/>
    </source>
</evidence>
<organism evidence="1 2">
    <name type="scientific">Aphis craccivora</name>
    <name type="common">Cowpea aphid</name>
    <dbReference type="NCBI Taxonomy" id="307492"/>
    <lineage>
        <taxon>Eukaryota</taxon>
        <taxon>Metazoa</taxon>
        <taxon>Ecdysozoa</taxon>
        <taxon>Arthropoda</taxon>
        <taxon>Hexapoda</taxon>
        <taxon>Insecta</taxon>
        <taxon>Pterygota</taxon>
        <taxon>Neoptera</taxon>
        <taxon>Paraneoptera</taxon>
        <taxon>Hemiptera</taxon>
        <taxon>Sternorrhyncha</taxon>
        <taxon>Aphidomorpha</taxon>
        <taxon>Aphidoidea</taxon>
        <taxon>Aphididae</taxon>
        <taxon>Aphidini</taxon>
        <taxon>Aphis</taxon>
        <taxon>Aphis</taxon>
    </lineage>
</organism>
<sequence length="43" mass="4980">MMCFFFCVSVYSITNRNNAPISNYGGGFRCKSEYLWCIIEVKS</sequence>
<name>A0A6G0VNK8_APHCR</name>
<dbReference type="AlphaFoldDB" id="A0A6G0VNK8"/>
<accession>A0A6G0VNK8</accession>
<proteinExistence type="predicted"/>
<reference evidence="1 2" key="1">
    <citation type="submission" date="2019-08" db="EMBL/GenBank/DDBJ databases">
        <title>Whole genome of Aphis craccivora.</title>
        <authorList>
            <person name="Voronova N.V."/>
            <person name="Shulinski R.S."/>
            <person name="Bandarenka Y.V."/>
            <person name="Zhorov D.G."/>
            <person name="Warner D."/>
        </authorList>
    </citation>
    <scope>NUCLEOTIDE SEQUENCE [LARGE SCALE GENOMIC DNA]</scope>
    <source>
        <strain evidence="1">180601</strain>
        <tissue evidence="1">Whole Body</tissue>
    </source>
</reference>